<keyword evidence="5" id="KW-0597">Phosphoprotein</keyword>
<evidence type="ECO:0000256" key="5">
    <source>
        <dbReference type="ARBA" id="ARBA00022553"/>
    </source>
</evidence>
<dbReference type="PROSITE" id="PS50011">
    <property type="entry name" value="PROTEIN_KINASE_DOM"/>
    <property type="match status" value="1"/>
</dbReference>
<dbReference type="Proteomes" id="UP001567538">
    <property type="component" value="Unassembled WGS sequence"/>
</dbReference>
<protein>
    <recommendedName>
        <fullName evidence="3">cyclin-dependent kinase</fullName>
        <ecNumber evidence="3">2.7.11.22</ecNumber>
    </recommendedName>
</protein>
<evidence type="ECO:0000256" key="12">
    <source>
        <dbReference type="PROSITE-ProRule" id="PRU10141"/>
    </source>
</evidence>
<dbReference type="Gene3D" id="1.10.510.10">
    <property type="entry name" value="Transferase(Phosphotransferase) domain 1"/>
    <property type="match status" value="1"/>
</dbReference>
<comment type="catalytic activity">
    <reaction evidence="10">
        <text>L-threonyl-[protein] + ATP = O-phospho-L-threonyl-[protein] + ADP + H(+)</text>
        <dbReference type="Rhea" id="RHEA:46608"/>
        <dbReference type="Rhea" id="RHEA-COMP:11060"/>
        <dbReference type="Rhea" id="RHEA-COMP:11605"/>
        <dbReference type="ChEBI" id="CHEBI:15378"/>
        <dbReference type="ChEBI" id="CHEBI:30013"/>
        <dbReference type="ChEBI" id="CHEBI:30616"/>
        <dbReference type="ChEBI" id="CHEBI:61977"/>
        <dbReference type="ChEBI" id="CHEBI:456216"/>
        <dbReference type="EC" id="2.7.11.22"/>
    </reaction>
</comment>
<dbReference type="EMBL" id="JBEAFC010000004">
    <property type="protein sequence ID" value="KAL1557511.1"/>
    <property type="molecule type" value="Genomic_DNA"/>
</dbReference>
<dbReference type="InterPro" id="IPR011009">
    <property type="entry name" value="Kinase-like_dom_sf"/>
</dbReference>
<evidence type="ECO:0000256" key="7">
    <source>
        <dbReference type="ARBA" id="ARBA00022741"/>
    </source>
</evidence>
<proteinExistence type="inferred from homology"/>
<keyword evidence="7 12" id="KW-0547">Nucleotide-binding</keyword>
<comment type="caution">
    <text evidence="15">The sequence shown here is derived from an EMBL/GenBank/DDBJ whole genome shotgun (WGS) entry which is preliminary data.</text>
</comment>
<evidence type="ECO:0000256" key="8">
    <source>
        <dbReference type="ARBA" id="ARBA00022777"/>
    </source>
</evidence>
<dbReference type="PROSITE" id="PS00108">
    <property type="entry name" value="PROTEIN_KINASE_ST"/>
    <property type="match status" value="1"/>
</dbReference>
<organism evidence="15 16">
    <name type="scientific">Salvia divinorum</name>
    <name type="common">Maria pastora</name>
    <name type="synonym">Diviner's sage</name>
    <dbReference type="NCBI Taxonomy" id="28513"/>
    <lineage>
        <taxon>Eukaryota</taxon>
        <taxon>Viridiplantae</taxon>
        <taxon>Streptophyta</taxon>
        <taxon>Embryophyta</taxon>
        <taxon>Tracheophyta</taxon>
        <taxon>Spermatophyta</taxon>
        <taxon>Magnoliopsida</taxon>
        <taxon>eudicotyledons</taxon>
        <taxon>Gunneridae</taxon>
        <taxon>Pentapetalae</taxon>
        <taxon>asterids</taxon>
        <taxon>lamiids</taxon>
        <taxon>Lamiales</taxon>
        <taxon>Lamiaceae</taxon>
        <taxon>Nepetoideae</taxon>
        <taxon>Mentheae</taxon>
        <taxon>Salviinae</taxon>
        <taxon>Salvia</taxon>
        <taxon>Salvia subgen. Calosphace</taxon>
    </lineage>
</organism>
<dbReference type="InterPro" id="IPR050117">
    <property type="entry name" value="MAPK"/>
</dbReference>
<sequence length="457" mass="51533">MGALTFFWHAFNLDIYFSVYFHCPSRYKILEEIGDGTGGNVYRAVNIETSEIVAVKRMKRKFYSWEECLNLREVKSLRRLNHPNIIKLLEIVRQNNELFFIFEYMECNLYQIMKNQQRSLSEEEIRGLMSQVLQALSHVHKHGYFHRDLKPENLLVTNNTIKIADFGLARELSSSPPYTDYVSTRWYRAPEVLLQSASYTPAIDMWAVGAILAELFTSCPIFPGESEIDQLYKICCVFGAPELNTFPEAKNISRLVDITYSAIRPADLSDIIPNASLEAIDLIKQLCSWDPLKRPTADQCLEHPFFHVSEQVPRLPGDALKLSLGPLGSEPNLELDLWTFGTSTDDCFLGLSLAVKPSAPNLETNHTNQGAKEDMMICPSFVEHSQQSVFWSLFPTNHHVITTSAAEPSLSLSFSPVSTPSIGVSQSTGCAMSPFQSSILDRSFLATSSAFQQGQYL</sequence>
<dbReference type="CDD" id="cd07830">
    <property type="entry name" value="STKc_MAK_like"/>
    <property type="match status" value="1"/>
</dbReference>
<dbReference type="FunFam" id="3.30.200.20:FF:000335">
    <property type="entry name" value="Serine/threonine-protein kinase MHK"/>
    <property type="match status" value="1"/>
</dbReference>
<dbReference type="AlphaFoldDB" id="A0ABD1HM43"/>
<dbReference type="SMART" id="SM00220">
    <property type="entry name" value="S_TKc"/>
    <property type="match status" value="1"/>
</dbReference>
<name>A0ABD1HM43_SALDI</name>
<dbReference type="InterPro" id="IPR000719">
    <property type="entry name" value="Prot_kinase_dom"/>
</dbReference>
<evidence type="ECO:0000256" key="6">
    <source>
        <dbReference type="ARBA" id="ARBA00022679"/>
    </source>
</evidence>
<keyword evidence="16" id="KW-1185">Reference proteome</keyword>
<keyword evidence="9 12" id="KW-0067">ATP-binding</keyword>
<dbReference type="GO" id="GO:0005524">
    <property type="term" value="F:ATP binding"/>
    <property type="evidence" value="ECO:0007669"/>
    <property type="project" value="UniProtKB-UniRule"/>
</dbReference>
<evidence type="ECO:0000313" key="16">
    <source>
        <dbReference type="Proteomes" id="UP001567538"/>
    </source>
</evidence>
<dbReference type="GO" id="GO:0004693">
    <property type="term" value="F:cyclin-dependent protein serine/threonine kinase activity"/>
    <property type="evidence" value="ECO:0007669"/>
    <property type="project" value="UniProtKB-EC"/>
</dbReference>
<keyword evidence="8 15" id="KW-0418">Kinase</keyword>
<comment type="similarity">
    <text evidence="2">Belongs to the protein kinase superfamily. CMGC Ser/Thr protein kinase family. MAP kinase subfamily.</text>
</comment>
<evidence type="ECO:0000256" key="3">
    <source>
        <dbReference type="ARBA" id="ARBA00012425"/>
    </source>
</evidence>
<evidence type="ECO:0000256" key="4">
    <source>
        <dbReference type="ARBA" id="ARBA00022527"/>
    </source>
</evidence>
<evidence type="ECO:0000256" key="13">
    <source>
        <dbReference type="RuleBase" id="RU000304"/>
    </source>
</evidence>
<evidence type="ECO:0000256" key="10">
    <source>
        <dbReference type="ARBA" id="ARBA00047811"/>
    </source>
</evidence>
<feature type="binding site" evidence="12">
    <location>
        <position position="56"/>
    </location>
    <ligand>
        <name>ATP</name>
        <dbReference type="ChEBI" id="CHEBI:30616"/>
    </ligand>
</feature>
<dbReference type="InterPro" id="IPR008271">
    <property type="entry name" value="Ser/Thr_kinase_AS"/>
</dbReference>
<dbReference type="InterPro" id="IPR017441">
    <property type="entry name" value="Protein_kinase_ATP_BS"/>
</dbReference>
<dbReference type="PANTHER" id="PTHR24055">
    <property type="entry name" value="MITOGEN-ACTIVATED PROTEIN KINASE"/>
    <property type="match status" value="1"/>
</dbReference>
<keyword evidence="6 15" id="KW-0808">Transferase</keyword>
<comment type="catalytic activity">
    <reaction evidence="11">
        <text>L-seryl-[protein] + ATP = O-phospho-L-seryl-[protein] + ADP + H(+)</text>
        <dbReference type="Rhea" id="RHEA:17989"/>
        <dbReference type="Rhea" id="RHEA-COMP:9863"/>
        <dbReference type="Rhea" id="RHEA-COMP:11604"/>
        <dbReference type="ChEBI" id="CHEBI:15378"/>
        <dbReference type="ChEBI" id="CHEBI:29999"/>
        <dbReference type="ChEBI" id="CHEBI:30616"/>
        <dbReference type="ChEBI" id="CHEBI:83421"/>
        <dbReference type="ChEBI" id="CHEBI:456216"/>
        <dbReference type="EC" id="2.7.11.22"/>
    </reaction>
</comment>
<evidence type="ECO:0000256" key="1">
    <source>
        <dbReference type="ARBA" id="ARBA00006485"/>
    </source>
</evidence>
<accession>A0ABD1HM43</accession>
<dbReference type="SUPFAM" id="SSF56112">
    <property type="entry name" value="Protein kinase-like (PK-like)"/>
    <property type="match status" value="1"/>
</dbReference>
<evidence type="ECO:0000259" key="14">
    <source>
        <dbReference type="PROSITE" id="PS50011"/>
    </source>
</evidence>
<feature type="domain" description="Protein kinase" evidence="14">
    <location>
        <begin position="27"/>
        <end position="306"/>
    </location>
</feature>
<gene>
    <name evidence="15" type="ORF">AAHA92_08077</name>
</gene>
<comment type="similarity">
    <text evidence="1">Belongs to the protein kinase superfamily. CMGC Ser/Thr protein kinase family. CDC2/CDKX subfamily.</text>
</comment>
<dbReference type="EC" id="2.7.11.22" evidence="3"/>
<dbReference type="FunFam" id="1.10.510.10:FF:000104">
    <property type="entry name" value="serine/threonine-protein kinase MAK isoform X1"/>
    <property type="match status" value="1"/>
</dbReference>
<evidence type="ECO:0000256" key="2">
    <source>
        <dbReference type="ARBA" id="ARBA00008832"/>
    </source>
</evidence>
<evidence type="ECO:0000256" key="9">
    <source>
        <dbReference type="ARBA" id="ARBA00022840"/>
    </source>
</evidence>
<reference evidence="15 16" key="1">
    <citation type="submission" date="2024-06" db="EMBL/GenBank/DDBJ databases">
        <title>A chromosome level genome sequence of Diviner's sage (Salvia divinorum).</title>
        <authorList>
            <person name="Ford S.A."/>
            <person name="Ro D.-K."/>
            <person name="Ness R.W."/>
            <person name="Phillips M.A."/>
        </authorList>
    </citation>
    <scope>NUCLEOTIDE SEQUENCE [LARGE SCALE GENOMIC DNA]</scope>
    <source>
        <strain evidence="15">SAF-2024a</strain>
        <tissue evidence="15">Leaf</tissue>
    </source>
</reference>
<keyword evidence="4 13" id="KW-0723">Serine/threonine-protein kinase</keyword>
<dbReference type="Gene3D" id="3.30.200.20">
    <property type="entry name" value="Phosphorylase Kinase, domain 1"/>
    <property type="match status" value="1"/>
</dbReference>
<evidence type="ECO:0000256" key="11">
    <source>
        <dbReference type="ARBA" id="ARBA00048367"/>
    </source>
</evidence>
<dbReference type="PROSITE" id="PS00107">
    <property type="entry name" value="PROTEIN_KINASE_ATP"/>
    <property type="match status" value="1"/>
</dbReference>
<dbReference type="Pfam" id="PF00069">
    <property type="entry name" value="Pkinase"/>
    <property type="match status" value="1"/>
</dbReference>
<evidence type="ECO:0000313" key="15">
    <source>
        <dbReference type="EMBL" id="KAL1557511.1"/>
    </source>
</evidence>